<keyword evidence="2" id="KW-1185">Reference proteome</keyword>
<evidence type="ECO:0000313" key="1">
    <source>
        <dbReference type="EMBL" id="KAK3701319.1"/>
    </source>
</evidence>
<comment type="caution">
    <text evidence="1">The sequence shown here is derived from an EMBL/GenBank/DDBJ whole genome shotgun (WGS) entry which is preliminary data.</text>
</comment>
<proteinExistence type="predicted"/>
<dbReference type="Proteomes" id="UP001281147">
    <property type="component" value="Unassembled WGS sequence"/>
</dbReference>
<sequence>MPNSSRSKPSRTASSRSRLAPQLAPSSRPGLAVDTSFSRHNGQAPKQVFPYESKTQELSFVSLSDVRALSTNTQETGKPRRGGTLKQRLENKVYVPNSRKKAAKEGKTGTENDHPPPYSRDITTGFQQAQDFNGFALQAPPLHKRIRGLRPEPLELSTDVSPSDRAIPIGIELPSTALSNHTMSPASTVPYPQSPFQTQSSQLHGQELPTPTIVITPAKEDFDLGPTSSPEHTRLGSRRRPSSSMYSSNTNGTHRNISDYERTPPVPPLPLFATKSNSSHRNGARESVVTDFEEQNTAHYTTSSRSKHALSLQTVFEENRSVSTPEASPISSRHISSYSNVPTPRRSKGWWNVVMSPFASSAKSTGGFFRSPSLPGDSDAESREPLLSGASDMPSSERSGLQFSDRASDEDEIHSAPATMYSQQSSRSRMPRPTPQRSDTAPSALDLGNADALNIYRVPSGGAASAFYDANRSFPSMIGPRSESTARDVNDMDNWSPSQSVARLSRGFGSSTGDSRSSRGFRDSDIYRAPIRGEAAAYYDPSTRFSSSPGSGDEGSQMADSGRDSDPGSARDRASSGSFSDEEASDDLTPIASRSAISGGSTPALSASRRTLSVAPSEGESDLYSPGFPSATPMVEDAQMGTYMGPLSSNGQPSEVEVASLRTQTPMAPGYGVGLAAATMSSRGPTNPDYGGTVSGKTTPCEPESQHSRNGSSELEISDAGSERDGSSVGTMSGQTTPHESLHSRNGSSGLGISDAGSERIGSSVGTMSEQRTPFGSQHNRNGSSGLGISHSSSRLGTDYGSSVGTMSGQSTPYAPGSQHGRNNSSGLGCSDTGSERALFPPPRRFSEKASLSEFSSFEESSQTSKQPGTGRPWYRRFAWLLAGIAALLLVLLIVLLAVFVPLHHNSMAVQAYWLNLTGFPPLPVGVATVVRPTTAREINGCVSQENLWNCAMPTSEGQTTSSVTEPNFRFEIRFRDDKFPSNEAAVALSNNTLSRRTLSQASHARDIVLRNAWENFLYSPSPAPPSEDDQIFLGRTTDHNDSPYNGEETPFYISLIDASALGAYPDAGLEKRDFKYPLPTTTSSNSSSKSSKDSDSDHSDSEASTNIAEDIPYAAVSGNGGPASAQLYPFSLAQPLRLYNRGQSSEHYGFYTYFDRTLYVSDQSTSTIPDGNSTLFEGAASNVPLEDATAVCTWSQTRLMIQIWTQTQVVASLGAAVPTDAPAVDSSANDMTAPGSFPYSVTITLDRHGGDASQKGVYCYGLDDDHHVTNSVKTWVSENRAFGGKLVDPADVPTGNATLVEKRGAGDTGGIDGGLGGCTCRWQNWQ</sequence>
<organism evidence="1 2">
    <name type="scientific">Vermiconidia calcicola</name>
    <dbReference type="NCBI Taxonomy" id="1690605"/>
    <lineage>
        <taxon>Eukaryota</taxon>
        <taxon>Fungi</taxon>
        <taxon>Dikarya</taxon>
        <taxon>Ascomycota</taxon>
        <taxon>Pezizomycotina</taxon>
        <taxon>Dothideomycetes</taxon>
        <taxon>Dothideomycetidae</taxon>
        <taxon>Mycosphaerellales</taxon>
        <taxon>Extremaceae</taxon>
        <taxon>Vermiconidia</taxon>
    </lineage>
</organism>
<protein>
    <submittedName>
        <fullName evidence="1">Uncharacterized protein</fullName>
    </submittedName>
</protein>
<dbReference type="EMBL" id="JAUTXU010000175">
    <property type="protein sequence ID" value="KAK3701319.1"/>
    <property type="molecule type" value="Genomic_DNA"/>
</dbReference>
<gene>
    <name evidence="1" type="ORF">LTR37_015540</name>
</gene>
<name>A0ACC3MQD9_9PEZI</name>
<accession>A0ACC3MQD9</accession>
<reference evidence="1" key="1">
    <citation type="submission" date="2023-07" db="EMBL/GenBank/DDBJ databases">
        <title>Black Yeasts Isolated from many extreme environments.</title>
        <authorList>
            <person name="Coleine C."/>
            <person name="Stajich J.E."/>
            <person name="Selbmann L."/>
        </authorList>
    </citation>
    <scope>NUCLEOTIDE SEQUENCE</scope>
    <source>
        <strain evidence="1">CCFEE 5714</strain>
    </source>
</reference>
<evidence type="ECO:0000313" key="2">
    <source>
        <dbReference type="Proteomes" id="UP001281147"/>
    </source>
</evidence>